<feature type="compositionally biased region" description="Acidic residues" evidence="10">
    <location>
        <begin position="1863"/>
        <end position="1873"/>
    </location>
</feature>
<evidence type="ECO:0000313" key="13">
    <source>
        <dbReference type="Proteomes" id="UP000317429"/>
    </source>
</evidence>
<dbReference type="PROSITE" id="PS00018">
    <property type="entry name" value="EF_HAND_1"/>
    <property type="match status" value="2"/>
</dbReference>
<keyword evidence="4 12" id="KW-0645">Protease</keyword>
<sequence length="1887" mass="199493">MSKKRHRSSRSQSLFGALTSFARPHAQSAGAKPRGRAARSFERLEDRHVMSAASLLPNDPYLLDYQWHIVNTGQEIGDRTLQDIFGTPGEDANVLPAWLGGGYTGRGVVIAIVDNGIQLNHPDLAANISQFLGAGIDANGDLVGIDIDPLIGNVVLFDPATGTVALDPNTGLPYTNAGRGTAVAGIAGAVGNNGEGIAGIAYNSTLVPIRVFGFDPEGAPSDEVIRDAIRYGIVGDPTTGAAPIDIYIHTWRGGDNDRLTSGPNDVPGSNQPTDVLEALRDSVLYGRNGLGAIHVIESGNGANPNPAGDIGINGVWDFGGYDGYVNSRYTIGVTGVDHDGFYNNFDGTFTSYPEAGAGVLVAGQTGSGPLPIIGEPEVGSGIWTTDLVASIDDPNRFDLEGYNLPADPFTGLEFDGDNFLDFAYTSRFRGTEASASVVGGVIALMLEAEPNLSYRDIQEILVRSSRQTAAFDGPSQGGEAIGPLKNLWITNRNELFHVPEFVATTYAIGDLFFDYYEDTPDPPPPGLVTEGLFANGAGVLFHPLMNPGGGFLGGGEADPDLYANGAGYTVSQGRGVLDSEIGFGHGVIDAGLAVKLAEQWLQGSVNQSRGTQLNEKTFTTFDLPPFANALNAAVVAGENAPAPLGGLPDLIVPGVTGSGDNQAFYDEYYQRVVQGVDADGAPMGQPTGPFTPAPNPIRTGSQFTEFSVPSPNTQQVEWVELQIEIGGAGAQNIENLRVTLISPDGVHSELNHYFDARTSFDPNDVPQFEFGSANLRGEPDLDIDPDGGNFVFTFSSNRHWGERSDDKLSYDPATGMPYVQRGFVAGNDLFPGTGVTVFSDTPTTRGWRVQIENFGDTNLALVASELTWHGGDRSLADRTFTVNGQQYGLYDAAVTEDQDGDTKITLGDTFRIQGFVGQDQRVDHDLNPATPARQDGLFSYDRWLQTYADSNDGLIKPDGRYDRLGEVERLLDQSFGESQPGANNGVRPENFLENVSVEVYLQVTGTDGNTDEILVDRFLTGDDGNYYFDVPLLRTASDIGNLANADIVDYRYVVRLAGDAATNAMNPGDDLLDAAGAVIGQAPTTPADFLDKYRSEWVISEDWFNVWNRTRLVEVMDTELLPIEGVNPFGSFHQEFQFVDSTGALVVPPPLFAGDFAVFDPKIHYDIQYDPLTEAPVSFVDFGGLGQTYRDHVRGINFLVRAEAPTATFEGNVYSDVMANGVLDVPQDTALEGIRIYVDMNGNGFRDGAEPFAESDATGAYAITDVPLPSGSFSFFNLAVDPASLPSGWTVTNPVGGSIAIPVVNGVDPLPQDFLIAPPLTDPSVVGTVSGVVYNDLNGNGLRDNGEPGLAGFKVFVEVGAPNGVADPGEPFAISAANGSYTIQGVGAGQQVVRAEPLAPFAQTDPANNGSRLVNVPRAGSIGGTLFGFRAPELLGTASGIVFNDANGDGVRGGSEVGQSGVVVFVDVDSNQQFDPATEPSATTDANGQFTFTNLPVGLVDLRVALGASLIQTAPSQGGAFTVDVQSGSPVTGVQFGVADALAFSRDFGDLGLGYPTLLSENGAWHVVVSGYYLGAGVTAETDGKLPPLEDDDDGVTLLGADDRLTPGTVERFHVTGKGNGAVLNVWIDFNADRVFDASEHVIVNLDPPSSSSLDLFDITIDVAIPASARTTPLGAIFRWGPEQLGPTGGAFIGEVETYLYNTSIPIVPLALSMGDYDGSGWVDQGDLAMWRSSFGTQGDLSADGNGDGYVDLADYTVWRDHYGMQVPAVAATQDEPLGDPELLYYASFGDGGWTVSAPAASLAAPATGAAAAFFLVEEDDAPQATALQELAASPADDDQRDLALELLAAPADGNSSDSDLPQLEDDSDEEASTDAWALAFEELLLA</sequence>
<dbReference type="Pfam" id="PF20009">
    <property type="entry name" value="GEVED"/>
    <property type="match status" value="1"/>
</dbReference>
<evidence type="ECO:0000256" key="4">
    <source>
        <dbReference type="ARBA" id="ARBA00022670"/>
    </source>
</evidence>
<dbReference type="Gene3D" id="2.60.120.260">
    <property type="entry name" value="Galactose-binding domain-like"/>
    <property type="match status" value="1"/>
</dbReference>
<dbReference type="Proteomes" id="UP000317429">
    <property type="component" value="Chromosome"/>
</dbReference>
<evidence type="ECO:0000256" key="8">
    <source>
        <dbReference type="ARBA" id="ARBA00022837"/>
    </source>
</evidence>
<dbReference type="Gene3D" id="2.60.40.10">
    <property type="entry name" value="Immunoglobulins"/>
    <property type="match status" value="2"/>
</dbReference>
<organism evidence="12 13">
    <name type="scientific">Pirellulimonas nuda</name>
    <dbReference type="NCBI Taxonomy" id="2528009"/>
    <lineage>
        <taxon>Bacteria</taxon>
        <taxon>Pseudomonadati</taxon>
        <taxon>Planctomycetota</taxon>
        <taxon>Planctomycetia</taxon>
        <taxon>Pirellulales</taxon>
        <taxon>Lacipirellulaceae</taxon>
        <taxon>Pirellulimonas</taxon>
    </lineage>
</organism>
<dbReference type="PANTHER" id="PTHR42884">
    <property type="entry name" value="PROPROTEIN CONVERTASE SUBTILISIN/KEXIN-RELATED"/>
    <property type="match status" value="1"/>
</dbReference>
<evidence type="ECO:0000256" key="7">
    <source>
        <dbReference type="ARBA" id="ARBA00022825"/>
    </source>
</evidence>
<dbReference type="InterPro" id="IPR015500">
    <property type="entry name" value="Peptidase_S8_subtilisin-rel"/>
</dbReference>
<protein>
    <submittedName>
        <fullName evidence="12">Calcium-dependent protease</fullName>
        <ecNumber evidence="12">3.4.21.-</ecNumber>
    </submittedName>
</protein>
<keyword evidence="8" id="KW-0106">Calcium</keyword>
<evidence type="ECO:0000313" key="12">
    <source>
        <dbReference type="EMBL" id="QDU90584.1"/>
    </source>
</evidence>
<feature type="domain" description="P/Homo B" evidence="11">
    <location>
        <begin position="687"/>
        <end position="859"/>
    </location>
</feature>
<dbReference type="InterPro" id="IPR018247">
    <property type="entry name" value="EF_Hand_1_Ca_BS"/>
</dbReference>
<dbReference type="InterPro" id="IPR036852">
    <property type="entry name" value="Peptidase_S8/S53_dom_sf"/>
</dbReference>
<dbReference type="InterPro" id="IPR034182">
    <property type="entry name" value="Kexin/furin"/>
</dbReference>
<dbReference type="InterPro" id="IPR045474">
    <property type="entry name" value="GEVED"/>
</dbReference>
<dbReference type="GO" id="GO:0005737">
    <property type="term" value="C:cytoplasm"/>
    <property type="evidence" value="ECO:0007669"/>
    <property type="project" value="UniProtKB-ARBA"/>
</dbReference>
<dbReference type="InterPro" id="IPR033764">
    <property type="entry name" value="Sdr_B"/>
</dbReference>
<gene>
    <name evidence="12" type="primary">prcA</name>
    <name evidence="12" type="ORF">Pla175_39910</name>
</gene>
<dbReference type="EC" id="3.4.21.-" evidence="12"/>
<dbReference type="CDD" id="cd04059">
    <property type="entry name" value="Peptidases_S8_Protein_convertases_Kexins_Furin-like"/>
    <property type="match status" value="1"/>
</dbReference>
<dbReference type="PROSITE" id="PS51892">
    <property type="entry name" value="SUBTILASE"/>
    <property type="match status" value="1"/>
</dbReference>
<dbReference type="SUPFAM" id="SSF52743">
    <property type="entry name" value="Subtilisin-like"/>
    <property type="match status" value="1"/>
</dbReference>
<dbReference type="PRINTS" id="PR00723">
    <property type="entry name" value="SUBTILISIN"/>
</dbReference>
<accession>A0A518DGI4</accession>
<evidence type="ECO:0000256" key="6">
    <source>
        <dbReference type="ARBA" id="ARBA00022801"/>
    </source>
</evidence>
<dbReference type="GO" id="GO:0016020">
    <property type="term" value="C:membrane"/>
    <property type="evidence" value="ECO:0007669"/>
    <property type="project" value="TreeGrafter"/>
</dbReference>
<feature type="region of interest" description="Disordered" evidence="10">
    <location>
        <begin position="1849"/>
        <end position="1873"/>
    </location>
</feature>
<evidence type="ECO:0000256" key="9">
    <source>
        <dbReference type="PROSITE-ProRule" id="PRU01240"/>
    </source>
</evidence>
<dbReference type="GO" id="GO:0005576">
    <property type="term" value="C:extracellular region"/>
    <property type="evidence" value="ECO:0007669"/>
    <property type="project" value="UniProtKB-SubCell"/>
</dbReference>
<reference evidence="12 13" key="1">
    <citation type="submission" date="2019-02" db="EMBL/GenBank/DDBJ databases">
        <title>Deep-cultivation of Planctomycetes and their phenomic and genomic characterization uncovers novel biology.</title>
        <authorList>
            <person name="Wiegand S."/>
            <person name="Jogler M."/>
            <person name="Boedeker C."/>
            <person name="Pinto D."/>
            <person name="Vollmers J."/>
            <person name="Rivas-Marin E."/>
            <person name="Kohn T."/>
            <person name="Peeters S.H."/>
            <person name="Heuer A."/>
            <person name="Rast P."/>
            <person name="Oberbeckmann S."/>
            <person name="Bunk B."/>
            <person name="Jeske O."/>
            <person name="Meyerdierks A."/>
            <person name="Storesund J.E."/>
            <person name="Kallscheuer N."/>
            <person name="Luecker S."/>
            <person name="Lage O.M."/>
            <person name="Pohl T."/>
            <person name="Merkel B.J."/>
            <person name="Hornburger P."/>
            <person name="Mueller R.-W."/>
            <person name="Bruemmer F."/>
            <person name="Labrenz M."/>
            <person name="Spormann A.M."/>
            <person name="Op den Camp H."/>
            <person name="Overmann J."/>
            <person name="Amann R."/>
            <person name="Jetten M.S.M."/>
            <person name="Mascher T."/>
            <person name="Medema M.H."/>
            <person name="Devos D.P."/>
            <person name="Kaster A.-K."/>
            <person name="Ovreas L."/>
            <person name="Rohde M."/>
            <person name="Galperin M.Y."/>
            <person name="Jogler C."/>
        </authorList>
    </citation>
    <scope>NUCLEOTIDE SEQUENCE [LARGE SCALE GENOMIC DNA]</scope>
    <source>
        <strain evidence="12 13">Pla175</strain>
    </source>
</reference>
<dbReference type="PROSITE" id="PS51829">
    <property type="entry name" value="P_HOMO_B"/>
    <property type="match status" value="1"/>
</dbReference>
<comment type="similarity">
    <text evidence="2">Belongs to the peptidase S8 family. Furin subfamily.</text>
</comment>
<dbReference type="EMBL" id="CP036291">
    <property type="protein sequence ID" value="QDU90584.1"/>
    <property type="molecule type" value="Genomic_DNA"/>
</dbReference>
<evidence type="ECO:0000256" key="2">
    <source>
        <dbReference type="ARBA" id="ARBA00005325"/>
    </source>
</evidence>
<dbReference type="KEGG" id="pnd:Pla175_39910"/>
<dbReference type="OrthoDB" id="227529at2"/>
<dbReference type="SUPFAM" id="SSF117074">
    <property type="entry name" value="Hypothetical protein PA1324"/>
    <property type="match status" value="2"/>
</dbReference>
<dbReference type="PANTHER" id="PTHR42884:SF14">
    <property type="entry name" value="NEUROENDOCRINE CONVERTASE 1"/>
    <property type="match status" value="1"/>
</dbReference>
<dbReference type="InterPro" id="IPR000209">
    <property type="entry name" value="Peptidase_S8/S53_dom"/>
</dbReference>
<dbReference type="GO" id="GO:0004252">
    <property type="term" value="F:serine-type endopeptidase activity"/>
    <property type="evidence" value="ECO:0007669"/>
    <property type="project" value="InterPro"/>
</dbReference>
<comment type="caution">
    <text evidence="9">Lacks conserved residue(s) required for the propagation of feature annotation.</text>
</comment>
<evidence type="ECO:0000256" key="3">
    <source>
        <dbReference type="ARBA" id="ARBA00022525"/>
    </source>
</evidence>
<dbReference type="GO" id="GO:0012505">
    <property type="term" value="C:endomembrane system"/>
    <property type="evidence" value="ECO:0007669"/>
    <property type="project" value="UniProtKB-ARBA"/>
</dbReference>
<dbReference type="InterPro" id="IPR002884">
    <property type="entry name" value="P_dom"/>
</dbReference>
<keyword evidence="13" id="KW-1185">Reference proteome</keyword>
<comment type="subcellular location">
    <subcellularLocation>
        <location evidence="1">Secreted</location>
    </subcellularLocation>
</comment>
<evidence type="ECO:0000256" key="5">
    <source>
        <dbReference type="ARBA" id="ARBA00022729"/>
    </source>
</evidence>
<dbReference type="GO" id="GO:0016485">
    <property type="term" value="P:protein processing"/>
    <property type="evidence" value="ECO:0007669"/>
    <property type="project" value="TreeGrafter"/>
</dbReference>
<dbReference type="Pfam" id="PF17210">
    <property type="entry name" value="SdrD_B"/>
    <property type="match status" value="1"/>
</dbReference>
<dbReference type="Gene3D" id="3.40.50.200">
    <property type="entry name" value="Peptidase S8/S53 domain"/>
    <property type="match status" value="1"/>
</dbReference>
<proteinExistence type="inferred from homology"/>
<keyword evidence="3" id="KW-0964">Secreted</keyword>
<evidence type="ECO:0000256" key="10">
    <source>
        <dbReference type="SAM" id="MobiDB-lite"/>
    </source>
</evidence>
<evidence type="ECO:0000256" key="1">
    <source>
        <dbReference type="ARBA" id="ARBA00004613"/>
    </source>
</evidence>
<name>A0A518DGI4_9BACT</name>
<dbReference type="InterPro" id="IPR013783">
    <property type="entry name" value="Ig-like_fold"/>
</dbReference>
<keyword evidence="6 12" id="KW-0378">Hydrolase</keyword>
<keyword evidence="5" id="KW-0732">Signal</keyword>
<keyword evidence="7" id="KW-0720">Serine protease</keyword>
<evidence type="ECO:0000259" key="11">
    <source>
        <dbReference type="PROSITE" id="PS51829"/>
    </source>
</evidence>
<dbReference type="Pfam" id="PF00082">
    <property type="entry name" value="Peptidase_S8"/>
    <property type="match status" value="1"/>
</dbReference>